<keyword evidence="2" id="KW-0472">Membrane</keyword>
<organism evidence="3 4">
    <name type="scientific">Agrococcus versicolor</name>
    <dbReference type="NCBI Taxonomy" id="501482"/>
    <lineage>
        <taxon>Bacteria</taxon>
        <taxon>Bacillati</taxon>
        <taxon>Actinomycetota</taxon>
        <taxon>Actinomycetes</taxon>
        <taxon>Micrococcales</taxon>
        <taxon>Microbacteriaceae</taxon>
        <taxon>Agrococcus</taxon>
    </lineage>
</organism>
<keyword evidence="2" id="KW-1133">Transmembrane helix</keyword>
<feature type="region of interest" description="Disordered" evidence="1">
    <location>
        <begin position="117"/>
        <end position="152"/>
    </location>
</feature>
<protein>
    <recommendedName>
        <fullName evidence="5">WXG100 family type VII secretion target</fullName>
    </recommendedName>
</protein>
<name>A0ABP5MAK5_9MICO</name>
<evidence type="ECO:0000256" key="2">
    <source>
        <dbReference type="SAM" id="Phobius"/>
    </source>
</evidence>
<dbReference type="Proteomes" id="UP001501599">
    <property type="component" value="Unassembled WGS sequence"/>
</dbReference>
<evidence type="ECO:0000256" key="1">
    <source>
        <dbReference type="SAM" id="MobiDB-lite"/>
    </source>
</evidence>
<feature type="region of interest" description="Disordered" evidence="1">
    <location>
        <begin position="384"/>
        <end position="418"/>
    </location>
</feature>
<proteinExistence type="predicted"/>
<keyword evidence="4" id="KW-1185">Reference proteome</keyword>
<keyword evidence="2" id="KW-0812">Transmembrane</keyword>
<comment type="caution">
    <text evidence="3">The sequence shown here is derived from an EMBL/GenBank/DDBJ whole genome shotgun (WGS) entry which is preliminary data.</text>
</comment>
<feature type="transmembrane region" description="Helical" evidence="2">
    <location>
        <begin position="230"/>
        <end position="249"/>
    </location>
</feature>
<reference evidence="4" key="1">
    <citation type="journal article" date="2019" name="Int. J. Syst. Evol. Microbiol.">
        <title>The Global Catalogue of Microorganisms (GCM) 10K type strain sequencing project: providing services to taxonomists for standard genome sequencing and annotation.</title>
        <authorList>
            <consortium name="The Broad Institute Genomics Platform"/>
            <consortium name="The Broad Institute Genome Sequencing Center for Infectious Disease"/>
            <person name="Wu L."/>
            <person name="Ma J."/>
        </authorList>
    </citation>
    <scope>NUCLEOTIDE SEQUENCE [LARGE SCALE GENOMIC DNA]</scope>
    <source>
        <strain evidence="4">JCM 16026</strain>
    </source>
</reference>
<feature type="compositionally biased region" description="Pro residues" evidence="1">
    <location>
        <begin position="408"/>
        <end position="418"/>
    </location>
</feature>
<sequence>MWGGMDQSPGNRDIEKVSGEADVIMERGTQIETLGQLMASSASELEDIATGTTTLRGKAVDKLKEGIGEAYVELRNVAQMYEPTGPVVHAYGVALDDLKPKINTHVDTCETLWSTYDSLPGDREGRGTGGLFGPDEGSPEAAEQKAEDDAKQEAYEAWETEAGLFDDDYEDWEAAFDLAAERVGTILDGSLKDSKWDMLDGFVADMLTVLKWVGIAVAVLGMIIGGPFLAALGAILALATLALTVYQVLRDDAGLTELAFAIVGVIPFGSIGKGGGAFLDDMLGGFPKGGLSGFARNAGDFAGSFSAFGRGFSRGLGQGGGLLNSLNRGIAGMQGNAGRFADGGFVNALTRLATGQNGSDLATLDWGGGIDIVKHSVGNADMATNGQATGGLPSPSLDEAAIGSNPEPITPPDLPWED</sequence>
<dbReference type="EMBL" id="BAAAQT010000004">
    <property type="protein sequence ID" value="GAA2171289.1"/>
    <property type="molecule type" value="Genomic_DNA"/>
</dbReference>
<evidence type="ECO:0008006" key="5">
    <source>
        <dbReference type="Google" id="ProtNLM"/>
    </source>
</evidence>
<evidence type="ECO:0000313" key="3">
    <source>
        <dbReference type="EMBL" id="GAA2171289.1"/>
    </source>
</evidence>
<accession>A0ABP5MAK5</accession>
<evidence type="ECO:0000313" key="4">
    <source>
        <dbReference type="Proteomes" id="UP001501599"/>
    </source>
</evidence>
<gene>
    <name evidence="3" type="ORF">GCM10009846_04600</name>
</gene>
<feature type="compositionally biased region" description="Basic and acidic residues" evidence="1">
    <location>
        <begin position="142"/>
        <end position="152"/>
    </location>
</feature>